<keyword evidence="7 15" id="KW-0067">ATP-binding</keyword>
<organism evidence="15 16">
    <name type="scientific">Pseudoclavibacter caeni</name>
    <dbReference type="NCBI Taxonomy" id="908846"/>
    <lineage>
        <taxon>Bacteria</taxon>
        <taxon>Bacillati</taxon>
        <taxon>Actinomycetota</taxon>
        <taxon>Actinomycetes</taxon>
        <taxon>Micrococcales</taxon>
        <taxon>Microbacteriaceae</taxon>
        <taxon>Pseudoclavibacter</taxon>
    </lineage>
</organism>
<dbReference type="InterPro" id="IPR017871">
    <property type="entry name" value="ABC_transporter-like_CS"/>
</dbReference>
<dbReference type="PROSITE" id="PS00211">
    <property type="entry name" value="ABC_TRANSPORTER_1"/>
    <property type="match status" value="1"/>
</dbReference>
<dbReference type="GO" id="GO:0005524">
    <property type="term" value="F:ATP binding"/>
    <property type="evidence" value="ECO:0007669"/>
    <property type="project" value="UniProtKB-KW"/>
</dbReference>
<keyword evidence="8 12" id="KW-1133">Transmembrane helix</keyword>
<feature type="transmembrane region" description="Helical" evidence="12">
    <location>
        <begin position="37"/>
        <end position="63"/>
    </location>
</feature>
<keyword evidence="2" id="KW-0813">Transport</keyword>
<dbReference type="GO" id="GO:0015421">
    <property type="term" value="F:ABC-type oligopeptide transporter activity"/>
    <property type="evidence" value="ECO:0007669"/>
    <property type="project" value="TreeGrafter"/>
</dbReference>
<feature type="domain" description="ABC transporter" evidence="13">
    <location>
        <begin position="388"/>
        <end position="623"/>
    </location>
</feature>
<dbReference type="InterPro" id="IPR039421">
    <property type="entry name" value="Type_1_exporter"/>
</dbReference>
<dbReference type="PROSITE" id="PS50893">
    <property type="entry name" value="ABC_TRANSPORTER_2"/>
    <property type="match status" value="1"/>
</dbReference>
<dbReference type="Pfam" id="PF00664">
    <property type="entry name" value="ABC_membrane"/>
    <property type="match status" value="1"/>
</dbReference>
<dbReference type="InterPro" id="IPR003593">
    <property type="entry name" value="AAA+_ATPase"/>
</dbReference>
<dbReference type="PANTHER" id="PTHR43394:SF1">
    <property type="entry name" value="ATP-BINDING CASSETTE SUB-FAMILY B MEMBER 10, MITOCHONDRIAL"/>
    <property type="match status" value="1"/>
</dbReference>
<feature type="transmembrane region" description="Helical" evidence="12">
    <location>
        <begin position="175"/>
        <end position="194"/>
    </location>
</feature>
<dbReference type="InterPro" id="IPR036640">
    <property type="entry name" value="ABC1_TM_sf"/>
</dbReference>
<dbReference type="RefSeq" id="WP_158036490.1">
    <property type="nucleotide sequence ID" value="NZ_BAAAZV010000020.1"/>
</dbReference>
<comment type="similarity">
    <text evidence="10">Belongs to the ABC transporter superfamily. Siderophore-Fe(3+) uptake transporter (SIUT) (TC 3.A.1.21) family.</text>
</comment>
<dbReference type="PANTHER" id="PTHR43394">
    <property type="entry name" value="ATP-DEPENDENT PERMEASE MDL1, MITOCHONDRIAL"/>
    <property type="match status" value="1"/>
</dbReference>
<dbReference type="AlphaFoldDB" id="A0A7C8FX42"/>
<proteinExistence type="inferred from homology"/>
<dbReference type="Gene3D" id="1.20.1560.10">
    <property type="entry name" value="ABC transporter type 1, transmembrane domain"/>
    <property type="match status" value="1"/>
</dbReference>
<evidence type="ECO:0000256" key="6">
    <source>
        <dbReference type="ARBA" id="ARBA00022741"/>
    </source>
</evidence>
<evidence type="ECO:0000256" key="3">
    <source>
        <dbReference type="ARBA" id="ARBA00022475"/>
    </source>
</evidence>
<evidence type="ECO:0000256" key="5">
    <source>
        <dbReference type="ARBA" id="ARBA00022692"/>
    </source>
</evidence>
<dbReference type="InterPro" id="IPR003439">
    <property type="entry name" value="ABC_transporter-like_ATP-bd"/>
</dbReference>
<evidence type="ECO:0000256" key="10">
    <source>
        <dbReference type="ARBA" id="ARBA00023455"/>
    </source>
</evidence>
<evidence type="ECO:0000256" key="7">
    <source>
        <dbReference type="ARBA" id="ARBA00022840"/>
    </source>
</evidence>
<evidence type="ECO:0000256" key="11">
    <source>
        <dbReference type="SAM" id="MobiDB-lite"/>
    </source>
</evidence>
<comment type="caution">
    <text evidence="15">The sequence shown here is derived from an EMBL/GenBank/DDBJ whole genome shotgun (WGS) entry which is preliminary data.</text>
</comment>
<feature type="region of interest" description="Disordered" evidence="11">
    <location>
        <begin position="353"/>
        <end position="372"/>
    </location>
</feature>
<dbReference type="CDD" id="cd18551">
    <property type="entry name" value="ABC_6TM_LmrA_like"/>
    <property type="match status" value="1"/>
</dbReference>
<protein>
    <submittedName>
        <fullName evidence="15">ABC transporter ATP-binding protein</fullName>
    </submittedName>
</protein>
<comment type="subcellular location">
    <subcellularLocation>
        <location evidence="1">Cell inner membrane</location>
        <topology evidence="1">Multi-pass membrane protein</topology>
    </subcellularLocation>
</comment>
<accession>A0A7C8FX42</accession>
<dbReference type="GO" id="GO:0016887">
    <property type="term" value="F:ATP hydrolysis activity"/>
    <property type="evidence" value="ECO:0007669"/>
    <property type="project" value="InterPro"/>
</dbReference>
<keyword evidence="6" id="KW-0547">Nucleotide-binding</keyword>
<evidence type="ECO:0000256" key="4">
    <source>
        <dbReference type="ARBA" id="ARBA00022519"/>
    </source>
</evidence>
<dbReference type="InterPro" id="IPR027417">
    <property type="entry name" value="P-loop_NTPase"/>
</dbReference>
<dbReference type="SUPFAM" id="SSF90123">
    <property type="entry name" value="ABC transporter transmembrane region"/>
    <property type="match status" value="1"/>
</dbReference>
<dbReference type="Proteomes" id="UP000481339">
    <property type="component" value="Unassembled WGS sequence"/>
</dbReference>
<dbReference type="Pfam" id="PF00005">
    <property type="entry name" value="ABC_tran"/>
    <property type="match status" value="1"/>
</dbReference>
<evidence type="ECO:0000256" key="9">
    <source>
        <dbReference type="ARBA" id="ARBA00023136"/>
    </source>
</evidence>
<keyword evidence="5 12" id="KW-0812">Transmembrane</keyword>
<keyword evidence="4" id="KW-0997">Cell inner membrane</keyword>
<dbReference type="OrthoDB" id="9806127at2"/>
<feature type="domain" description="ABC transmembrane type-1" evidence="14">
    <location>
        <begin position="39"/>
        <end position="318"/>
    </location>
</feature>
<feature type="transmembrane region" description="Helical" evidence="12">
    <location>
        <begin position="75"/>
        <end position="97"/>
    </location>
</feature>
<reference evidence="15 16" key="1">
    <citation type="submission" date="2019-09" db="EMBL/GenBank/DDBJ databases">
        <title>Phylogeny of genus Pseudoclavibacter and closely related genus.</title>
        <authorList>
            <person name="Li Y."/>
        </authorList>
    </citation>
    <scope>NUCLEOTIDE SEQUENCE [LARGE SCALE GENOMIC DNA]</scope>
    <source>
        <strain evidence="15 16">JCM 16921</strain>
    </source>
</reference>
<dbReference type="EMBL" id="WBKA01000004">
    <property type="protein sequence ID" value="KAB1632021.1"/>
    <property type="molecule type" value="Genomic_DNA"/>
</dbReference>
<dbReference type="Gene3D" id="3.40.50.300">
    <property type="entry name" value="P-loop containing nucleotide triphosphate hydrolases"/>
    <property type="match status" value="1"/>
</dbReference>
<keyword evidence="16" id="KW-1185">Reference proteome</keyword>
<dbReference type="FunFam" id="3.40.50.300:FF:000221">
    <property type="entry name" value="Multidrug ABC transporter ATP-binding protein"/>
    <property type="match status" value="1"/>
</dbReference>
<evidence type="ECO:0000313" key="16">
    <source>
        <dbReference type="Proteomes" id="UP000481339"/>
    </source>
</evidence>
<evidence type="ECO:0000256" key="2">
    <source>
        <dbReference type="ARBA" id="ARBA00022448"/>
    </source>
</evidence>
<evidence type="ECO:0000259" key="14">
    <source>
        <dbReference type="PROSITE" id="PS50929"/>
    </source>
</evidence>
<sequence>MPARSGRRRGPFGHRRDDEPRARFAQLWPYLMEHRRVLIVAALLSIASALATLAQPLLVNMLISRVEAGETLGGLVWAVVALLVLAALITGVQYYLLSRTGEGIVLSSRQRLVHKILRLPVAEIDQRRTGDLVSRVSSDTTLLRAVLTQGLVDAVGGVFILIGAVIGMLVLDPLLFGLTVLVLLVAIVAVTAVARQVQTATKAAQRSVGQLSAAVERAVSATRTIRANGATDREAAAILSDATDAYDRGLHIARLSSAVGPTVQVALETAVLVVLGVGGLRVAAGAITIAQLVSFVIFLFLMVMPLATAAGAFTSVQSALGALARIQEVLDLPDETDGDRVVVASAGSDTVATGAATGTGHDEAPDATAASDAATIGTDAAEPAAPAIAVEDVTFTYRGAREPVLRGLSFTVPEGTKAALVGPSGAGKSTTLALVERFYDVDAGAVCVAGRDVRDWTREALRARIGYVEQDSPVLAGTIGDNLRLGAPAATDAECLAVLREVNLEHLATRDPAGLDAAVGEEGTLLSGGERQRLALARVLLAGPPILLLDELTSSLDGRNEELLKHAIERTAAGRTLLVIAHRLATVVDSDQIVVMDGGRAVASGTHAELVETSPLYRELAEQQLLV</sequence>
<evidence type="ECO:0000256" key="1">
    <source>
        <dbReference type="ARBA" id="ARBA00004429"/>
    </source>
</evidence>
<evidence type="ECO:0000259" key="13">
    <source>
        <dbReference type="PROSITE" id="PS50893"/>
    </source>
</evidence>
<keyword evidence="9 12" id="KW-0472">Membrane</keyword>
<evidence type="ECO:0000256" key="12">
    <source>
        <dbReference type="SAM" id="Phobius"/>
    </source>
</evidence>
<dbReference type="SMART" id="SM00382">
    <property type="entry name" value="AAA"/>
    <property type="match status" value="1"/>
</dbReference>
<dbReference type="SUPFAM" id="SSF52540">
    <property type="entry name" value="P-loop containing nucleoside triphosphate hydrolases"/>
    <property type="match status" value="1"/>
</dbReference>
<feature type="transmembrane region" description="Helical" evidence="12">
    <location>
        <begin position="295"/>
        <end position="316"/>
    </location>
</feature>
<keyword evidence="3" id="KW-1003">Cell membrane</keyword>
<dbReference type="PROSITE" id="PS50929">
    <property type="entry name" value="ABC_TM1F"/>
    <property type="match status" value="1"/>
</dbReference>
<evidence type="ECO:0000256" key="8">
    <source>
        <dbReference type="ARBA" id="ARBA00022989"/>
    </source>
</evidence>
<gene>
    <name evidence="15" type="ORF">F8O02_06410</name>
</gene>
<dbReference type="GO" id="GO:0005886">
    <property type="term" value="C:plasma membrane"/>
    <property type="evidence" value="ECO:0007669"/>
    <property type="project" value="UniProtKB-SubCell"/>
</dbReference>
<dbReference type="InterPro" id="IPR011527">
    <property type="entry name" value="ABC1_TM_dom"/>
</dbReference>
<feature type="transmembrane region" description="Helical" evidence="12">
    <location>
        <begin position="151"/>
        <end position="169"/>
    </location>
</feature>
<evidence type="ECO:0000313" key="15">
    <source>
        <dbReference type="EMBL" id="KAB1632021.1"/>
    </source>
</evidence>
<name>A0A7C8FX42_9MICO</name>